<evidence type="ECO:0000313" key="1">
    <source>
        <dbReference type="EnsemblPlants" id="MELO3C034017.2.1"/>
    </source>
</evidence>
<sequence>MKRQHVLQFNTLPIQILIDKFQNHMAWEHFQISLSAYTPIDVVSQLYVVKVTAYSVVLTIDHT</sequence>
<name>A0A9I9EHT3_CUCME</name>
<protein>
    <submittedName>
        <fullName evidence="1">Uncharacterized protein</fullName>
    </submittedName>
</protein>
<proteinExistence type="predicted"/>
<accession>A0A9I9EHT3</accession>
<organism evidence="1">
    <name type="scientific">Cucumis melo</name>
    <name type="common">Muskmelon</name>
    <dbReference type="NCBI Taxonomy" id="3656"/>
    <lineage>
        <taxon>Eukaryota</taxon>
        <taxon>Viridiplantae</taxon>
        <taxon>Streptophyta</taxon>
        <taxon>Embryophyta</taxon>
        <taxon>Tracheophyta</taxon>
        <taxon>Spermatophyta</taxon>
        <taxon>Magnoliopsida</taxon>
        <taxon>eudicotyledons</taxon>
        <taxon>Gunneridae</taxon>
        <taxon>Pentapetalae</taxon>
        <taxon>rosids</taxon>
        <taxon>fabids</taxon>
        <taxon>Cucurbitales</taxon>
        <taxon>Cucurbitaceae</taxon>
        <taxon>Benincaseae</taxon>
        <taxon>Cucumis</taxon>
    </lineage>
</organism>
<dbReference type="EnsemblPlants" id="MELO3C034017.2.1">
    <property type="protein sequence ID" value="MELO3C034017.2.1"/>
    <property type="gene ID" value="MELO3C034017.2"/>
</dbReference>
<reference evidence="1" key="1">
    <citation type="submission" date="2023-03" db="UniProtKB">
        <authorList>
            <consortium name="EnsemblPlants"/>
        </authorList>
    </citation>
    <scope>IDENTIFICATION</scope>
</reference>
<dbReference type="Gramene" id="MELO3C034017.2.1">
    <property type="protein sequence ID" value="MELO3C034017.2.1"/>
    <property type="gene ID" value="MELO3C034017.2"/>
</dbReference>
<dbReference type="AlphaFoldDB" id="A0A9I9EHT3"/>